<keyword evidence="1" id="KW-0472">Membrane</keyword>
<keyword evidence="3" id="KW-1185">Reference proteome</keyword>
<accession>A0A8I2YQ44</accession>
<evidence type="ECO:0000256" key="1">
    <source>
        <dbReference type="SAM" id="Phobius"/>
    </source>
</evidence>
<dbReference type="EMBL" id="JAGFBS010000010">
    <property type="protein sequence ID" value="KAG6376909.1"/>
    <property type="molecule type" value="Genomic_DNA"/>
</dbReference>
<keyword evidence="1" id="KW-0812">Transmembrane</keyword>
<name>A0A8I2YQ44_9AGAM</name>
<evidence type="ECO:0000313" key="3">
    <source>
        <dbReference type="Proteomes" id="UP000683000"/>
    </source>
</evidence>
<proteinExistence type="predicted"/>
<evidence type="ECO:0000313" key="2">
    <source>
        <dbReference type="EMBL" id="KAG6376909.1"/>
    </source>
</evidence>
<protein>
    <submittedName>
        <fullName evidence="2">Uncharacterized protein</fullName>
    </submittedName>
</protein>
<dbReference type="AlphaFoldDB" id="A0A8I2YQ44"/>
<sequence length="92" mass="10591">MAALPRLDNTLGALFVGFSVFYGILFVQVYIYYRRYPSDKAGYKAILFLRLLETVHQVFIGHTVYYYTITHFLDIAALLGKPIWSLVVRALP</sequence>
<keyword evidence="1" id="KW-1133">Transmembrane helix</keyword>
<reference evidence="2" key="1">
    <citation type="submission" date="2021-03" db="EMBL/GenBank/DDBJ databases">
        <title>Evolutionary innovations through gain and loss of genes in the ectomycorrhizal Boletales.</title>
        <authorList>
            <person name="Wu G."/>
            <person name="Miyauchi S."/>
            <person name="Morin E."/>
            <person name="Yang Z.-L."/>
            <person name="Xu J."/>
            <person name="Martin F.M."/>
        </authorList>
    </citation>
    <scope>NUCLEOTIDE SEQUENCE</scope>
    <source>
        <strain evidence="2">BR01</strain>
    </source>
</reference>
<comment type="caution">
    <text evidence="2">The sequence shown here is derived from an EMBL/GenBank/DDBJ whole genome shotgun (WGS) entry which is preliminary data.</text>
</comment>
<feature type="transmembrane region" description="Helical" evidence="1">
    <location>
        <begin position="12"/>
        <end position="33"/>
    </location>
</feature>
<dbReference type="OrthoDB" id="3190888at2759"/>
<organism evidence="2 3">
    <name type="scientific">Boletus reticuloceps</name>
    <dbReference type="NCBI Taxonomy" id="495285"/>
    <lineage>
        <taxon>Eukaryota</taxon>
        <taxon>Fungi</taxon>
        <taxon>Dikarya</taxon>
        <taxon>Basidiomycota</taxon>
        <taxon>Agaricomycotina</taxon>
        <taxon>Agaricomycetes</taxon>
        <taxon>Agaricomycetidae</taxon>
        <taxon>Boletales</taxon>
        <taxon>Boletineae</taxon>
        <taxon>Boletaceae</taxon>
        <taxon>Boletoideae</taxon>
        <taxon>Boletus</taxon>
    </lineage>
</organism>
<gene>
    <name evidence="2" type="ORF">JVT61DRAFT_940</name>
</gene>
<dbReference type="Proteomes" id="UP000683000">
    <property type="component" value="Unassembled WGS sequence"/>
</dbReference>